<dbReference type="AlphaFoldDB" id="A0AAN0MFU0"/>
<organism evidence="2 3">
    <name type="scientific">Brooklawnia propionicigenes</name>
    <dbReference type="NCBI Taxonomy" id="3041175"/>
    <lineage>
        <taxon>Bacteria</taxon>
        <taxon>Bacillati</taxon>
        <taxon>Actinomycetota</taxon>
        <taxon>Actinomycetes</taxon>
        <taxon>Propionibacteriales</taxon>
        <taxon>Propionibacteriaceae</taxon>
        <taxon>Brooklawnia</taxon>
    </lineage>
</organism>
<name>A0AAN0MFU0_9ACTN</name>
<dbReference type="EMBL" id="AP028056">
    <property type="protein sequence ID" value="BEH01858.1"/>
    <property type="molecule type" value="Genomic_DNA"/>
</dbReference>
<keyword evidence="3" id="KW-1185">Reference proteome</keyword>
<dbReference type="KEGG" id="broo:brsh051_11390"/>
<proteinExistence type="predicted"/>
<evidence type="ECO:0000256" key="1">
    <source>
        <dbReference type="SAM" id="MobiDB-lite"/>
    </source>
</evidence>
<sequence>MDTTGDDRERLTATMQALDDGLNRIAQKYDGSVTFSYEDPETFGAGHFVFYPENDTNSRFAIEEQYTGTDWSDDDRLPTSWTWTAQRRVRHPDGGTVWGIEREGESRAEDFWQVLVEAEKWARRTQNRTAPSNQFGIGHRRRPEPPAPRL</sequence>
<gene>
    <name evidence="2" type="ORF">brsh051_11390</name>
</gene>
<reference evidence="2" key="1">
    <citation type="journal article" date="2024" name="Int. J. Syst. Evol. Microbiol.">
        <title>Brooklawnia propionicigenes sp. nov., a facultatively anaerobic, propionate-producing bacterium isolated from a methanogenic reactor treating waste from cattle farms.</title>
        <authorList>
            <person name="Akita Y."/>
            <person name="Ueki A."/>
            <person name="Tonouchi A."/>
            <person name="Sugawara Y."/>
            <person name="Honma S."/>
            <person name="Kaku N."/>
            <person name="Ueki K."/>
        </authorList>
    </citation>
    <scope>NUCLEOTIDE SEQUENCE</scope>
    <source>
        <strain evidence="2">SH051</strain>
    </source>
</reference>
<dbReference type="RefSeq" id="WP_286268184.1">
    <property type="nucleotide sequence ID" value="NZ_AP028056.1"/>
</dbReference>
<accession>A0AAN0MFU0</accession>
<feature type="region of interest" description="Disordered" evidence="1">
    <location>
        <begin position="123"/>
        <end position="150"/>
    </location>
</feature>
<evidence type="ECO:0000313" key="3">
    <source>
        <dbReference type="Proteomes" id="UP001431656"/>
    </source>
</evidence>
<protein>
    <submittedName>
        <fullName evidence="2">Uncharacterized protein</fullName>
    </submittedName>
</protein>
<dbReference type="Proteomes" id="UP001431656">
    <property type="component" value="Chromosome"/>
</dbReference>
<evidence type="ECO:0000313" key="2">
    <source>
        <dbReference type="EMBL" id="BEH01858.1"/>
    </source>
</evidence>